<name>A0A7G7G7S2_9BACT</name>
<dbReference type="SUPFAM" id="SSF50952">
    <property type="entry name" value="Soluble quinoprotein glucose dehydrogenase"/>
    <property type="match status" value="1"/>
</dbReference>
<dbReference type="InterPro" id="IPR036909">
    <property type="entry name" value="Cyt_c-like_dom_sf"/>
</dbReference>
<dbReference type="GO" id="GO:0046872">
    <property type="term" value="F:metal ion binding"/>
    <property type="evidence" value="ECO:0007669"/>
    <property type="project" value="UniProtKB-KW"/>
</dbReference>
<evidence type="ECO:0000256" key="4">
    <source>
        <dbReference type="PROSITE-ProRule" id="PRU00433"/>
    </source>
</evidence>
<dbReference type="PANTHER" id="PTHR19328:SF13">
    <property type="entry name" value="HIPL1 PROTEIN"/>
    <property type="match status" value="1"/>
</dbReference>
<dbReference type="Gene3D" id="2.120.10.30">
    <property type="entry name" value="TolB, C-terminal domain"/>
    <property type="match status" value="1"/>
</dbReference>
<proteinExistence type="predicted"/>
<dbReference type="AlphaFoldDB" id="A0A7G7G7S2"/>
<dbReference type="GO" id="GO:0020037">
    <property type="term" value="F:heme binding"/>
    <property type="evidence" value="ECO:0007669"/>
    <property type="project" value="InterPro"/>
</dbReference>
<dbReference type="GO" id="GO:0009055">
    <property type="term" value="F:electron transfer activity"/>
    <property type="evidence" value="ECO:0007669"/>
    <property type="project" value="InterPro"/>
</dbReference>
<dbReference type="RefSeq" id="WP_185274058.1">
    <property type="nucleotide sequence ID" value="NZ_CP055156.1"/>
</dbReference>
<dbReference type="InterPro" id="IPR011041">
    <property type="entry name" value="Quinoprot_gluc/sorb_DH_b-prop"/>
</dbReference>
<dbReference type="SUPFAM" id="SSF46626">
    <property type="entry name" value="Cytochrome c"/>
    <property type="match status" value="1"/>
</dbReference>
<sequence length="511" mass="56149">MGSGCRKQSSLSRNTTATNINFKWPVERVITVDSTRLGVSTIITNLNVPWEITWGPDNQIWCTEQDGTISKINPVTGEKKVLVKITDVYRKRLGLLSMALHPNMKKWPYVFVNYTYLKGEVIFSKLVRYTYSHEALTQPKILLEFPAYYGHMGSRVVIASDGKIMWATGDGAEATNAQDTNLLSGKVLRLNIDGTIPADNPVKGSPVWASGFRVPQGMVYNPNGMLYIAEHGDATDDEVNIIQKGHNYGWPQVQGFVDLPEEKAYHTAHTITEPLKAWTPTIAPAGMDFYSKNSIPELQNSLLLTTLKESDLRVLQLNKEGTAVVSEKILLDQQYGRLRDVCVSPAGDVYVSTSNRDWNPGPGFPQPTDDRIIRIFKITDKDKLNLATAPQNFVTATPANSVSEAALPAGQVVYQQYCASCHKADGNGVAGTFPSLRSSGKVSGEPKDLIPFILKGSSGSKKTEGSESQMPAFHFLNDQQLAEVVTYIRSEFGNIKSGTTAAQVAEARSLK</sequence>
<feature type="domain" description="Cytochrome c" evidence="5">
    <location>
        <begin position="405"/>
        <end position="492"/>
    </location>
</feature>
<dbReference type="InterPro" id="IPR011042">
    <property type="entry name" value="6-blade_b-propeller_TolB-like"/>
</dbReference>
<dbReference type="EMBL" id="CP055156">
    <property type="protein sequence ID" value="QNF33206.1"/>
    <property type="molecule type" value="Genomic_DNA"/>
</dbReference>
<dbReference type="Pfam" id="PF07995">
    <property type="entry name" value="GSDH"/>
    <property type="match status" value="1"/>
</dbReference>
<keyword evidence="3 4" id="KW-0408">Iron</keyword>
<evidence type="ECO:0000256" key="1">
    <source>
        <dbReference type="ARBA" id="ARBA00022617"/>
    </source>
</evidence>
<keyword evidence="1 4" id="KW-0349">Heme</keyword>
<accession>A0A7G7G7S2</accession>
<evidence type="ECO:0000259" key="5">
    <source>
        <dbReference type="PROSITE" id="PS51007"/>
    </source>
</evidence>
<organism evidence="6 7">
    <name type="scientific">Adhaeribacter swui</name>
    <dbReference type="NCBI Taxonomy" id="2086471"/>
    <lineage>
        <taxon>Bacteria</taxon>
        <taxon>Pseudomonadati</taxon>
        <taxon>Bacteroidota</taxon>
        <taxon>Cytophagia</taxon>
        <taxon>Cytophagales</taxon>
        <taxon>Hymenobacteraceae</taxon>
        <taxon>Adhaeribacter</taxon>
    </lineage>
</organism>
<keyword evidence="7" id="KW-1185">Reference proteome</keyword>
<dbReference type="Proteomes" id="UP000515237">
    <property type="component" value="Chromosome"/>
</dbReference>
<gene>
    <name evidence="6" type="ORF">HUW51_10880</name>
</gene>
<evidence type="ECO:0000313" key="7">
    <source>
        <dbReference type="Proteomes" id="UP000515237"/>
    </source>
</evidence>
<protein>
    <submittedName>
        <fullName evidence="6">PQQ-dependent sugar dehydrogenase</fullName>
    </submittedName>
</protein>
<dbReference type="KEGG" id="aswu:HUW51_10880"/>
<keyword evidence="2 4" id="KW-0479">Metal-binding</keyword>
<evidence type="ECO:0000256" key="2">
    <source>
        <dbReference type="ARBA" id="ARBA00022723"/>
    </source>
</evidence>
<dbReference type="Gene3D" id="1.10.760.10">
    <property type="entry name" value="Cytochrome c-like domain"/>
    <property type="match status" value="1"/>
</dbReference>
<evidence type="ECO:0000256" key="3">
    <source>
        <dbReference type="ARBA" id="ARBA00023004"/>
    </source>
</evidence>
<evidence type="ECO:0000313" key="6">
    <source>
        <dbReference type="EMBL" id="QNF33206.1"/>
    </source>
</evidence>
<dbReference type="PANTHER" id="PTHR19328">
    <property type="entry name" value="HEDGEHOG-INTERACTING PROTEIN"/>
    <property type="match status" value="1"/>
</dbReference>
<dbReference type="InterPro" id="IPR012938">
    <property type="entry name" value="Glc/Sorbosone_DH"/>
</dbReference>
<reference evidence="6 7" key="1">
    <citation type="journal article" date="2018" name="Int. J. Syst. Evol. Microbiol.">
        <title>Adhaeribacter swui sp. nov., isolated from wet mud.</title>
        <authorList>
            <person name="Kim D.U."/>
            <person name="Kim K.W."/>
            <person name="Kang M.S."/>
            <person name="Kim J.Y."/>
            <person name="Jang J.H."/>
            <person name="Kim M.K."/>
        </authorList>
    </citation>
    <scope>NUCLEOTIDE SEQUENCE [LARGE SCALE GENOMIC DNA]</scope>
    <source>
        <strain evidence="6 7">KCTC 52873</strain>
    </source>
</reference>
<dbReference type="Pfam" id="PF00034">
    <property type="entry name" value="Cytochrom_C"/>
    <property type="match status" value="1"/>
</dbReference>
<dbReference type="InterPro" id="IPR009056">
    <property type="entry name" value="Cyt_c-like_dom"/>
</dbReference>
<dbReference type="PROSITE" id="PS51007">
    <property type="entry name" value="CYTC"/>
    <property type="match status" value="1"/>
</dbReference>